<organism evidence="1 2">
    <name type="scientific">Stackebrandtia endophytica</name>
    <dbReference type="NCBI Taxonomy" id="1496996"/>
    <lineage>
        <taxon>Bacteria</taxon>
        <taxon>Bacillati</taxon>
        <taxon>Actinomycetota</taxon>
        <taxon>Actinomycetes</taxon>
        <taxon>Glycomycetales</taxon>
        <taxon>Glycomycetaceae</taxon>
        <taxon>Stackebrandtia</taxon>
    </lineage>
</organism>
<dbReference type="AlphaFoldDB" id="A0A543AVZ1"/>
<evidence type="ECO:0000313" key="2">
    <source>
        <dbReference type="Proteomes" id="UP000317043"/>
    </source>
</evidence>
<comment type="caution">
    <text evidence="1">The sequence shown here is derived from an EMBL/GenBank/DDBJ whole genome shotgun (WGS) entry which is preliminary data.</text>
</comment>
<dbReference type="Proteomes" id="UP000317043">
    <property type="component" value="Unassembled WGS sequence"/>
</dbReference>
<dbReference type="EMBL" id="VFOW01000001">
    <property type="protein sequence ID" value="TQL76711.1"/>
    <property type="molecule type" value="Genomic_DNA"/>
</dbReference>
<dbReference type="OrthoDB" id="5192868at2"/>
<sequence>MTDYQLFRQIVGAMAVGEGSKASVLIDQIPDEQEPDFHTYVTAFFSTAVVQRFGESPGPDVLRTFVDEMRYDYRNAEPPLKPMSMEALLRAFYGEEHLLDEITPEEQLRCEFLAIRKIVHQSEEMRLRLDAYLADAETLAKEWAAEA</sequence>
<dbReference type="RefSeq" id="WP_142038514.1">
    <property type="nucleotide sequence ID" value="NZ_JBHTGS010000001.1"/>
</dbReference>
<accession>A0A543AVZ1</accession>
<proteinExistence type="predicted"/>
<gene>
    <name evidence="1" type="ORF">FB566_2246</name>
</gene>
<reference evidence="1 2" key="1">
    <citation type="submission" date="2019-06" db="EMBL/GenBank/DDBJ databases">
        <title>Sequencing the genomes of 1000 actinobacteria strains.</title>
        <authorList>
            <person name="Klenk H.-P."/>
        </authorList>
    </citation>
    <scope>NUCLEOTIDE SEQUENCE [LARGE SCALE GENOMIC DNA]</scope>
    <source>
        <strain evidence="1 2">DSM 45928</strain>
    </source>
</reference>
<keyword evidence="2" id="KW-1185">Reference proteome</keyword>
<name>A0A543AVZ1_9ACTN</name>
<dbReference type="InParanoid" id="A0A543AVZ1"/>
<evidence type="ECO:0000313" key="1">
    <source>
        <dbReference type="EMBL" id="TQL76711.1"/>
    </source>
</evidence>
<protein>
    <submittedName>
        <fullName evidence="1">Uncharacterized protein</fullName>
    </submittedName>
</protein>